<dbReference type="Proteomes" id="UP000758856">
    <property type="component" value="Unassembled WGS sequence"/>
</dbReference>
<keyword evidence="3" id="KW-1185">Reference proteome</keyword>
<dbReference type="EMBL" id="JAFBCY010000002">
    <property type="protein sequence ID" value="MBM7851343.1"/>
    <property type="molecule type" value="Genomic_DNA"/>
</dbReference>
<proteinExistence type="predicted"/>
<reference evidence="1" key="3">
    <citation type="submission" date="2023-01" db="EMBL/GenBank/DDBJ databases">
        <authorList>
            <person name="Sun Q."/>
            <person name="Evtushenko L."/>
        </authorList>
    </citation>
    <scope>NUCLEOTIDE SEQUENCE</scope>
    <source>
        <strain evidence="1">VKM B-1606</strain>
    </source>
</reference>
<name>A0A9W6MQW4_9HYPH</name>
<reference evidence="1" key="1">
    <citation type="journal article" date="2014" name="Int. J. Syst. Evol. Microbiol.">
        <title>Complete genome sequence of Corynebacterium casei LMG S-19264T (=DSM 44701T), isolated from a smear-ripened cheese.</title>
        <authorList>
            <consortium name="US DOE Joint Genome Institute (JGI-PGF)"/>
            <person name="Walter F."/>
            <person name="Albersmeier A."/>
            <person name="Kalinowski J."/>
            <person name="Ruckert C."/>
        </authorList>
    </citation>
    <scope>NUCLEOTIDE SEQUENCE</scope>
    <source>
        <strain evidence="1">VKM B-1606</strain>
    </source>
</reference>
<sequence length="168" mass="18304">MKTRPSDPDIDRILGVAPPDDTITSDRLADLLGITAARVSQLAVEGVIPRIGRSRFDERAAVRAYCADLRAKASGRAMHNPGYVDAKTRAAVAQAEKIETANALARRELLPAAEVEREWTAILRDVRAAMLALPTRVHQRLGHLSAHDISTLGREVHDALNQLTDSKS</sequence>
<evidence type="ECO:0000313" key="3">
    <source>
        <dbReference type="Proteomes" id="UP000758856"/>
    </source>
</evidence>
<evidence type="ECO:0000313" key="4">
    <source>
        <dbReference type="Proteomes" id="UP001143400"/>
    </source>
</evidence>
<evidence type="ECO:0000313" key="1">
    <source>
        <dbReference type="EMBL" id="GLK54401.1"/>
    </source>
</evidence>
<protein>
    <submittedName>
        <fullName evidence="2">Phage terminase Nu1 subunit (DNA packaging protein)</fullName>
    </submittedName>
</protein>
<dbReference type="AlphaFoldDB" id="A0A9W6MQW4"/>
<dbReference type="RefSeq" id="WP_204949735.1">
    <property type="nucleotide sequence ID" value="NZ_BSFF01000001.1"/>
</dbReference>
<dbReference type="Proteomes" id="UP001143400">
    <property type="component" value="Unassembled WGS sequence"/>
</dbReference>
<reference evidence="2 3" key="2">
    <citation type="submission" date="2021-01" db="EMBL/GenBank/DDBJ databases">
        <title>Genomic Encyclopedia of Type Strains, Phase IV (KMG-IV): sequencing the most valuable type-strain genomes for metagenomic binning, comparative biology and taxonomic classification.</title>
        <authorList>
            <person name="Goeker M."/>
        </authorList>
    </citation>
    <scope>NUCLEOTIDE SEQUENCE [LARGE SCALE GENOMIC DNA]</scope>
    <source>
        <strain evidence="2 3">DSM 6130</strain>
    </source>
</reference>
<comment type="caution">
    <text evidence="1">The sequence shown here is derived from an EMBL/GenBank/DDBJ whole genome shotgun (WGS) entry which is preliminary data.</text>
</comment>
<accession>A0A9W6MQW4</accession>
<evidence type="ECO:0000313" key="2">
    <source>
        <dbReference type="EMBL" id="MBM7851343.1"/>
    </source>
</evidence>
<dbReference type="EMBL" id="BSFF01000001">
    <property type="protein sequence ID" value="GLK54401.1"/>
    <property type="molecule type" value="Genomic_DNA"/>
</dbReference>
<gene>
    <name evidence="1" type="ORF">GCM10008170_04200</name>
    <name evidence="2" type="ORF">JOD31_001568</name>
</gene>
<organism evidence="1 4">
    <name type="scientific">Methylopila capsulata</name>
    <dbReference type="NCBI Taxonomy" id="61654"/>
    <lineage>
        <taxon>Bacteria</taxon>
        <taxon>Pseudomonadati</taxon>
        <taxon>Pseudomonadota</taxon>
        <taxon>Alphaproteobacteria</taxon>
        <taxon>Hyphomicrobiales</taxon>
        <taxon>Methylopilaceae</taxon>
        <taxon>Methylopila</taxon>
    </lineage>
</organism>